<dbReference type="AlphaFoldDB" id="A0A6H5IHU3"/>
<evidence type="ECO:0000313" key="2">
    <source>
        <dbReference type="Proteomes" id="UP000479190"/>
    </source>
</evidence>
<keyword evidence="2" id="KW-1185">Reference proteome</keyword>
<dbReference type="EMBL" id="CADCXV010000806">
    <property type="protein sequence ID" value="CAB0036022.1"/>
    <property type="molecule type" value="Genomic_DNA"/>
</dbReference>
<proteinExistence type="predicted"/>
<evidence type="ECO:0000313" key="1">
    <source>
        <dbReference type="EMBL" id="CAB0036022.1"/>
    </source>
</evidence>
<name>A0A6H5IHU3_9HYME</name>
<reference evidence="1 2" key="1">
    <citation type="submission" date="2020-02" db="EMBL/GenBank/DDBJ databases">
        <authorList>
            <person name="Ferguson B K."/>
        </authorList>
    </citation>
    <scope>NUCLEOTIDE SEQUENCE [LARGE SCALE GENOMIC DNA]</scope>
</reference>
<accession>A0A6H5IHU3</accession>
<protein>
    <submittedName>
        <fullName evidence="1">Uncharacterized protein</fullName>
    </submittedName>
</protein>
<sequence>MRKIQLYYHSKYAKRNLVFAMSYQNTRRRRRRIVGRARAARAAHVCMRPAILTISSKLNSGAAAAAAFRCWRKCASVKNRQEARLYPAVSAAAAAARKEKKDMYTYGAMEKEKGNNSSSSRSSMHYVPAHIQYTRHTGLPPCARLSHAPLPPYATTTTIALATQHRSSSPSRYLDKI</sequence>
<organism evidence="1 2">
    <name type="scientific">Trichogramma brassicae</name>
    <dbReference type="NCBI Taxonomy" id="86971"/>
    <lineage>
        <taxon>Eukaryota</taxon>
        <taxon>Metazoa</taxon>
        <taxon>Ecdysozoa</taxon>
        <taxon>Arthropoda</taxon>
        <taxon>Hexapoda</taxon>
        <taxon>Insecta</taxon>
        <taxon>Pterygota</taxon>
        <taxon>Neoptera</taxon>
        <taxon>Endopterygota</taxon>
        <taxon>Hymenoptera</taxon>
        <taxon>Apocrita</taxon>
        <taxon>Proctotrupomorpha</taxon>
        <taxon>Chalcidoidea</taxon>
        <taxon>Trichogrammatidae</taxon>
        <taxon>Trichogramma</taxon>
    </lineage>
</organism>
<gene>
    <name evidence="1" type="ORF">TBRA_LOCUS7904</name>
</gene>
<dbReference type="Proteomes" id="UP000479190">
    <property type="component" value="Unassembled WGS sequence"/>
</dbReference>